<dbReference type="Proteomes" id="UP000253436">
    <property type="component" value="Unassembled WGS sequence"/>
</dbReference>
<keyword evidence="2" id="KW-1185">Reference proteome</keyword>
<name>A0A368ZIH7_9FLAO</name>
<dbReference type="SUPFAM" id="SSF56801">
    <property type="entry name" value="Acetyl-CoA synthetase-like"/>
    <property type="match status" value="1"/>
</dbReference>
<dbReference type="AlphaFoldDB" id="A0A368ZIH7"/>
<organism evidence="1 2">
    <name type="scientific">Winogradskyella arenosi</name>
    <dbReference type="NCBI Taxonomy" id="533325"/>
    <lineage>
        <taxon>Bacteria</taxon>
        <taxon>Pseudomonadati</taxon>
        <taxon>Bacteroidota</taxon>
        <taxon>Flavobacteriia</taxon>
        <taxon>Flavobacteriales</taxon>
        <taxon>Flavobacteriaceae</taxon>
        <taxon>Winogradskyella</taxon>
    </lineage>
</organism>
<dbReference type="PANTHER" id="PTHR36932:SF1">
    <property type="entry name" value="CAPSULAR POLYSACCHARIDE BIOSYNTHESIS PROTEIN"/>
    <property type="match status" value="1"/>
</dbReference>
<gene>
    <name evidence="1" type="ORF">DFQ08_101356</name>
</gene>
<dbReference type="EMBL" id="QPJO01000001">
    <property type="protein sequence ID" value="RCW93561.1"/>
    <property type="molecule type" value="Genomic_DNA"/>
</dbReference>
<dbReference type="GO" id="GO:0016874">
    <property type="term" value="F:ligase activity"/>
    <property type="evidence" value="ECO:0007669"/>
    <property type="project" value="UniProtKB-KW"/>
</dbReference>
<dbReference type="PANTHER" id="PTHR36932">
    <property type="entry name" value="CAPSULAR POLYSACCHARIDE BIOSYNTHESIS PROTEIN"/>
    <property type="match status" value="1"/>
</dbReference>
<protein>
    <submittedName>
        <fullName evidence="1">Phenylacetate-CoA ligase</fullName>
    </submittedName>
</protein>
<dbReference type="Gene3D" id="3.40.50.12780">
    <property type="entry name" value="N-terminal domain of ligase-like"/>
    <property type="match status" value="1"/>
</dbReference>
<dbReference type="RefSeq" id="WP_114308075.1">
    <property type="nucleotide sequence ID" value="NZ_QPJO01000001.1"/>
</dbReference>
<sequence length="448" mass="52500">MNSIINFVKKINTQLDKYPLFAFLVYKIIPGNRFLFGKTYRRYYDEINFDSKINDKKLFSIVNYTIKNVPYYANKYSNFNIESRADFENKIQFLTRDNLFEDKQDLLSEKFDSKEYEIVTTGGTSGKPSRFYLKKDRFKKEYAFFHKIWATRGYKNQLRGVIRNTKLDENIDCKINPITKELVFDGFRNTEDYFETIYNTLIQYKINYLQCYPSSAYHFAVIANKRGWNLNFIKGIFLSSEIFLPHQKALLKDKLKLPVISVYGHSEKLGLAVDFKGEGRYKVLNDYGYLELVDKNSNVITEVGKIGEIVTTTLDNYGQPLIRYKTGDFSSYYQYNVNSGSILNAIEGRWREMKIFNKDDTFVSPTALNLHNELYTHIEGLQYYQKIKGELEVLIIPNDSYNDAVKKKLIEHFQSRLHLSTKIKIVTVKKLIMNSNGKFLILKSEVNG</sequence>
<keyword evidence="1" id="KW-0436">Ligase</keyword>
<evidence type="ECO:0000313" key="2">
    <source>
        <dbReference type="Proteomes" id="UP000253436"/>
    </source>
</evidence>
<proteinExistence type="predicted"/>
<dbReference type="OrthoDB" id="580775at2"/>
<evidence type="ECO:0000313" key="1">
    <source>
        <dbReference type="EMBL" id="RCW93561.1"/>
    </source>
</evidence>
<dbReference type="InterPro" id="IPR053158">
    <property type="entry name" value="CapK_Type1_Caps_Biosynth"/>
</dbReference>
<reference evidence="1 2" key="1">
    <citation type="submission" date="2018-07" db="EMBL/GenBank/DDBJ databases">
        <title>Genomic Encyclopedia of Type Strains, Phase III (KMG-III): the genomes of soil and plant-associated and newly described type strains.</title>
        <authorList>
            <person name="Whitman W."/>
        </authorList>
    </citation>
    <scope>NUCLEOTIDE SEQUENCE [LARGE SCALE GENOMIC DNA]</scope>
    <source>
        <strain evidence="1 2">CECT 7958</strain>
    </source>
</reference>
<dbReference type="InterPro" id="IPR042099">
    <property type="entry name" value="ANL_N_sf"/>
</dbReference>
<accession>A0A368ZIH7</accession>
<comment type="caution">
    <text evidence="1">The sequence shown here is derived from an EMBL/GenBank/DDBJ whole genome shotgun (WGS) entry which is preliminary data.</text>
</comment>